<keyword evidence="10" id="KW-1185">Reference proteome</keyword>
<dbReference type="GO" id="GO:0006396">
    <property type="term" value="P:RNA processing"/>
    <property type="evidence" value="ECO:0007669"/>
    <property type="project" value="InterPro"/>
</dbReference>
<evidence type="ECO:0000256" key="6">
    <source>
        <dbReference type="ARBA" id="ARBA00022884"/>
    </source>
</evidence>
<dbReference type="InterPro" id="IPR029063">
    <property type="entry name" value="SAM-dependent_MTases_sf"/>
</dbReference>
<evidence type="ECO:0000256" key="5">
    <source>
        <dbReference type="ARBA" id="ARBA00022691"/>
    </source>
</evidence>
<dbReference type="AlphaFoldDB" id="A0AA47GG45"/>
<organism evidence="9 10">
    <name type="scientific">Lactobacillus helsingborgensis</name>
    <dbReference type="NCBI Taxonomy" id="1218494"/>
    <lineage>
        <taxon>Bacteria</taxon>
        <taxon>Bacillati</taxon>
        <taxon>Bacillota</taxon>
        <taxon>Bacilli</taxon>
        <taxon>Lactobacillales</taxon>
        <taxon>Lactobacillaceae</taxon>
        <taxon>Lactobacillus</taxon>
    </lineage>
</organism>
<dbReference type="CDD" id="cd02440">
    <property type="entry name" value="AdoMet_MTases"/>
    <property type="match status" value="1"/>
</dbReference>
<dbReference type="RefSeq" id="WP_046327135.1">
    <property type="nucleotide sequence ID" value="NZ_CP084389.1"/>
</dbReference>
<name>A0AA47GG45_9LACO</name>
<dbReference type="GO" id="GO:0008757">
    <property type="term" value="F:S-adenosylmethionine-dependent methyltransferase activity"/>
    <property type="evidence" value="ECO:0007669"/>
    <property type="project" value="InterPro"/>
</dbReference>
<proteinExistence type="inferred from homology"/>
<dbReference type="GO" id="GO:0003723">
    <property type="term" value="F:RNA binding"/>
    <property type="evidence" value="ECO:0007669"/>
    <property type="project" value="UniProtKB-UniRule"/>
</dbReference>
<dbReference type="EMBL" id="CP084389">
    <property type="protein sequence ID" value="UZX28870.1"/>
    <property type="molecule type" value="Genomic_DNA"/>
</dbReference>
<evidence type="ECO:0000259" key="8">
    <source>
        <dbReference type="PROSITE" id="PS51686"/>
    </source>
</evidence>
<dbReference type="InterPro" id="IPR031340">
    <property type="entry name" value="RsmF_methylt_CI"/>
</dbReference>
<dbReference type="PANTHER" id="PTHR22807:SF30">
    <property type="entry name" value="28S RRNA (CYTOSINE(4447)-C(5))-METHYLTRANSFERASE-RELATED"/>
    <property type="match status" value="1"/>
</dbReference>
<dbReference type="InterPro" id="IPR031341">
    <property type="entry name" value="Methyltr_RsmF_N"/>
</dbReference>
<dbReference type="Pfam" id="PF13636">
    <property type="entry name" value="Methyltranf_PUA"/>
    <property type="match status" value="1"/>
</dbReference>
<sequence length="461" mass="52006">MIKLPDDFVRKYQKLLGKDEANKLFTAIKSQPSKKGYRINSLKENKQVSYNTQSHIPVIPNAFYGEISGHDPEWISGTVYSQDPSAMFPSYIINAKPGERVLDLCAAPGGKSTAIAEQLQSRGLLVANEISPSRAKVLRENLERWGVTNALITNDKPENLTRQFPRFFDKILVDAPCSGEGMFRKDQQAIEYWSQDYVMKCQERQKKILTAAVKMLKPEGTLVYSTCTFSPEENEEIISWLSQKFELEILPIELGTNQVAKGQPNWADHNKKLANTLRFWPTAAIGEGQFVAKLKLPAKPEMSMTGSRKENKKRKRRLANIAPNKAEIKLIAAILDQFNLPSALLNWRSDCLIRNNHVFIPAQDTTGLHVRILANGTELGLLKKNRFEPGHQLAMVLAAQKQTRIINLTANSYTSYLHGEAIKVNTDLKGFVLVSYHNFILGFGKVANQVLKNYYPKGLRF</sequence>
<evidence type="ECO:0000256" key="1">
    <source>
        <dbReference type="ARBA" id="ARBA00007494"/>
    </source>
</evidence>
<dbReference type="Gene3D" id="3.40.50.150">
    <property type="entry name" value="Vaccinia Virus protein VP39"/>
    <property type="match status" value="1"/>
</dbReference>
<dbReference type="Pfam" id="PF17125">
    <property type="entry name" value="Methyltr_RsmF_N"/>
    <property type="match status" value="1"/>
</dbReference>
<dbReference type="SUPFAM" id="SSF53335">
    <property type="entry name" value="S-adenosyl-L-methionine-dependent methyltransferases"/>
    <property type="match status" value="1"/>
</dbReference>
<dbReference type="InterPro" id="IPR001678">
    <property type="entry name" value="MeTrfase_RsmB-F_NOP2_dom"/>
</dbReference>
<feature type="binding site" evidence="7">
    <location>
        <position position="174"/>
    </location>
    <ligand>
        <name>S-adenosyl-L-methionine</name>
        <dbReference type="ChEBI" id="CHEBI:59789"/>
    </ligand>
</feature>
<feature type="binding site" evidence="7">
    <location>
        <position position="129"/>
    </location>
    <ligand>
        <name>S-adenosyl-L-methionine</name>
        <dbReference type="ChEBI" id="CHEBI:59789"/>
    </ligand>
</feature>
<reference evidence="9" key="1">
    <citation type="submission" date="2021-09" db="EMBL/GenBank/DDBJ databases">
        <title>Lactobacillus species from Apis mellifera, Switzerland.</title>
        <authorList>
            <person name="Pfister J."/>
            <person name="Brown A."/>
            <person name="Neumann P."/>
            <person name="Collaud A."/>
            <person name="Retschnig G."/>
            <person name="Perreten V."/>
        </authorList>
    </citation>
    <scope>NUCLEOTIDE SEQUENCE</scope>
    <source>
        <strain evidence="9">IBH002</strain>
    </source>
</reference>
<dbReference type="GO" id="GO:0008173">
    <property type="term" value="F:RNA methyltransferase activity"/>
    <property type="evidence" value="ECO:0007669"/>
    <property type="project" value="InterPro"/>
</dbReference>
<comment type="similarity">
    <text evidence="1 7">Belongs to the class I-like SAM-binding methyltransferase superfamily. RsmB/NOP family.</text>
</comment>
<dbReference type="Proteomes" id="UP001164557">
    <property type="component" value="Chromosome"/>
</dbReference>
<keyword evidence="2" id="KW-0963">Cytoplasm</keyword>
<dbReference type="InterPro" id="IPR023267">
    <property type="entry name" value="RCMT"/>
</dbReference>
<evidence type="ECO:0000256" key="2">
    <source>
        <dbReference type="ARBA" id="ARBA00022490"/>
    </source>
</evidence>
<dbReference type="Gene3D" id="3.30.70.1170">
    <property type="entry name" value="Sun protein, domain 3"/>
    <property type="match status" value="1"/>
</dbReference>
<dbReference type="PROSITE" id="PS01153">
    <property type="entry name" value="NOL1_NOP2_SUN"/>
    <property type="match status" value="1"/>
</dbReference>
<keyword evidence="5 7" id="KW-0949">S-adenosyl-L-methionine</keyword>
<evidence type="ECO:0000256" key="3">
    <source>
        <dbReference type="ARBA" id="ARBA00022603"/>
    </source>
</evidence>
<keyword evidence="6 7" id="KW-0694">RNA-binding</keyword>
<dbReference type="CDD" id="cd21147">
    <property type="entry name" value="RsmF_methylt_CTD1"/>
    <property type="match status" value="1"/>
</dbReference>
<feature type="active site" description="Nucleophile" evidence="7">
    <location>
        <position position="227"/>
    </location>
</feature>
<dbReference type="InterPro" id="IPR049560">
    <property type="entry name" value="MeTrfase_RsmB-F_NOP2_cat"/>
</dbReference>
<dbReference type="NCBIfam" id="TIGR00446">
    <property type="entry name" value="nop2p"/>
    <property type="match status" value="1"/>
</dbReference>
<dbReference type="PROSITE" id="PS51686">
    <property type="entry name" value="SAM_MT_RSMB_NOP"/>
    <property type="match status" value="1"/>
</dbReference>
<evidence type="ECO:0000256" key="4">
    <source>
        <dbReference type="ARBA" id="ARBA00022679"/>
    </source>
</evidence>
<comment type="caution">
    <text evidence="7">Lacks conserved residue(s) required for the propagation of feature annotation.</text>
</comment>
<dbReference type="InterPro" id="IPR011023">
    <property type="entry name" value="Nop2p"/>
</dbReference>
<dbReference type="InterPro" id="IPR018314">
    <property type="entry name" value="RsmB/NOL1/NOP2-like_CS"/>
</dbReference>
<dbReference type="PANTHER" id="PTHR22807">
    <property type="entry name" value="NOP2 YEAST -RELATED NOL1/NOP2/FMU SUN DOMAIN-CONTAINING"/>
    <property type="match status" value="1"/>
</dbReference>
<keyword evidence="3 7" id="KW-0489">Methyltransferase</keyword>
<evidence type="ECO:0000313" key="10">
    <source>
        <dbReference type="Proteomes" id="UP001164557"/>
    </source>
</evidence>
<evidence type="ECO:0000256" key="7">
    <source>
        <dbReference type="PROSITE-ProRule" id="PRU01023"/>
    </source>
</evidence>
<protein>
    <submittedName>
        <fullName evidence="9">RsmF rRNA methyltransferase first C-terminal domain-containing protein</fullName>
    </submittedName>
</protein>
<gene>
    <name evidence="9" type="ORF">LDX53_04565</name>
</gene>
<dbReference type="Pfam" id="PF01189">
    <property type="entry name" value="Methyltr_RsmB-F"/>
    <property type="match status" value="1"/>
</dbReference>
<accession>A0AA47GG45</accession>
<feature type="domain" description="SAM-dependent MTase RsmB/NOP-type" evidence="8">
    <location>
        <begin position="14"/>
        <end position="297"/>
    </location>
</feature>
<dbReference type="PRINTS" id="PR02008">
    <property type="entry name" value="RCMTFAMILY"/>
</dbReference>
<feature type="binding site" evidence="7">
    <location>
        <begin position="105"/>
        <end position="111"/>
    </location>
    <ligand>
        <name>S-adenosyl-L-methionine</name>
        <dbReference type="ChEBI" id="CHEBI:59789"/>
    </ligand>
</feature>
<keyword evidence="4 7" id="KW-0808">Transferase</keyword>
<dbReference type="Gene3D" id="2.30.130.60">
    <property type="match status" value="1"/>
</dbReference>
<dbReference type="Pfam" id="PF17126">
    <property type="entry name" value="RsmF_methylt_CI"/>
    <property type="match status" value="1"/>
</dbReference>
<dbReference type="GO" id="GO:0001510">
    <property type="term" value="P:RNA methylation"/>
    <property type="evidence" value="ECO:0007669"/>
    <property type="project" value="InterPro"/>
</dbReference>
<dbReference type="InterPro" id="IPR027391">
    <property type="entry name" value="Nol1_Nop2_Fmu_2"/>
</dbReference>
<evidence type="ECO:0000313" key="9">
    <source>
        <dbReference type="EMBL" id="UZX28870.1"/>
    </source>
</evidence>